<feature type="coiled-coil region" evidence="5">
    <location>
        <begin position="384"/>
        <end position="411"/>
    </location>
</feature>
<keyword evidence="5" id="KW-0175">Coiled coil</keyword>
<evidence type="ECO:0000313" key="7">
    <source>
        <dbReference type="EMBL" id="MBL4931037.1"/>
    </source>
</evidence>
<dbReference type="Gene3D" id="2.30.310.10">
    <property type="entry name" value="ibrinogen binding protein from staphylococcus aureus domain"/>
    <property type="match status" value="1"/>
</dbReference>
<accession>A0A937FEX2</accession>
<comment type="subunit">
    <text evidence="5">Associates with stalled 50S ribosomal subunits. Binds to RqcP.</text>
</comment>
<evidence type="ECO:0000256" key="3">
    <source>
        <dbReference type="ARBA" id="ARBA00022884"/>
    </source>
</evidence>
<dbReference type="GO" id="GO:0000049">
    <property type="term" value="F:tRNA binding"/>
    <property type="evidence" value="ECO:0007669"/>
    <property type="project" value="UniProtKB-UniRule"/>
</dbReference>
<dbReference type="PANTHER" id="PTHR15239">
    <property type="entry name" value="NUCLEAR EXPORT MEDIATOR FACTOR NEMF"/>
    <property type="match status" value="1"/>
</dbReference>
<evidence type="ECO:0000256" key="2">
    <source>
        <dbReference type="ARBA" id="ARBA00022730"/>
    </source>
</evidence>
<dbReference type="FunFam" id="2.30.310.10:FF:000004">
    <property type="entry name" value="Fibronectin-binding protein A"/>
    <property type="match status" value="1"/>
</dbReference>
<evidence type="ECO:0000256" key="1">
    <source>
        <dbReference type="ARBA" id="ARBA00022555"/>
    </source>
</evidence>
<dbReference type="Proteomes" id="UP000623681">
    <property type="component" value="Unassembled WGS sequence"/>
</dbReference>
<gene>
    <name evidence="5" type="primary">rqcH</name>
    <name evidence="7" type="ORF">JK634_04405</name>
</gene>
<comment type="caution">
    <text evidence="7">The sequence shown here is derived from an EMBL/GenBank/DDBJ whole genome shotgun (WGS) entry which is preliminary data.</text>
</comment>
<dbReference type="InterPro" id="IPR043682">
    <property type="entry name" value="RqcH_bacterial"/>
</dbReference>
<keyword evidence="4 5" id="KW-0648">Protein biosynthesis</keyword>
<dbReference type="InterPro" id="IPR051608">
    <property type="entry name" value="RQC_Subunit_NEMF"/>
</dbReference>
<dbReference type="GO" id="GO:0019843">
    <property type="term" value="F:rRNA binding"/>
    <property type="evidence" value="ECO:0007669"/>
    <property type="project" value="UniProtKB-UniRule"/>
</dbReference>
<comment type="similarity">
    <text evidence="5">Belongs to the NEMF family.</text>
</comment>
<dbReference type="RefSeq" id="WP_202766411.1">
    <property type="nucleotide sequence ID" value="NZ_JAESWA010000017.1"/>
</dbReference>
<dbReference type="HAMAP" id="MF_00844_B">
    <property type="entry name" value="RqcH_B"/>
    <property type="match status" value="1"/>
</dbReference>
<name>A0A937FEX2_9CLOT</name>
<keyword evidence="3 5" id="KW-0694">RNA-binding</keyword>
<protein>
    <recommendedName>
        <fullName evidence="5">Rqc2 homolog RqcH</fullName>
        <shortName evidence="5">RqcH</shortName>
    </recommendedName>
</protein>
<dbReference type="InterPro" id="IPR008532">
    <property type="entry name" value="NFACT_RNA-bd"/>
</dbReference>
<dbReference type="EMBL" id="JAESWA010000017">
    <property type="protein sequence ID" value="MBL4931037.1"/>
    <property type="molecule type" value="Genomic_DNA"/>
</dbReference>
<dbReference type="GO" id="GO:1990112">
    <property type="term" value="C:RQC complex"/>
    <property type="evidence" value="ECO:0007669"/>
    <property type="project" value="TreeGrafter"/>
</dbReference>
<dbReference type="GO" id="GO:0043023">
    <property type="term" value="F:ribosomal large subunit binding"/>
    <property type="evidence" value="ECO:0007669"/>
    <property type="project" value="UniProtKB-UniRule"/>
</dbReference>
<keyword evidence="2 5" id="KW-0699">rRNA-binding</keyword>
<reference evidence="7" key="1">
    <citation type="submission" date="2021-01" db="EMBL/GenBank/DDBJ databases">
        <title>Genome public.</title>
        <authorList>
            <person name="Liu C."/>
            <person name="Sun Q."/>
        </authorList>
    </citation>
    <scope>NUCLEOTIDE SEQUENCE</scope>
    <source>
        <strain evidence="7">YIM B02565</strain>
    </source>
</reference>
<organism evidence="7 8">
    <name type="scientific">Clostridium paridis</name>
    <dbReference type="NCBI Taxonomy" id="2803863"/>
    <lineage>
        <taxon>Bacteria</taxon>
        <taxon>Bacillati</taxon>
        <taxon>Bacillota</taxon>
        <taxon>Clostridia</taxon>
        <taxon>Eubacteriales</taxon>
        <taxon>Clostridiaceae</taxon>
        <taxon>Clostridium</taxon>
    </lineage>
</organism>
<dbReference type="Pfam" id="PF05833">
    <property type="entry name" value="NFACT_N"/>
    <property type="match status" value="1"/>
</dbReference>
<keyword evidence="1 5" id="KW-0820">tRNA-binding</keyword>
<proteinExistence type="inferred from homology"/>
<evidence type="ECO:0000256" key="5">
    <source>
        <dbReference type="HAMAP-Rule" id="MF_00844"/>
    </source>
</evidence>
<sequence length="573" mass="66378">MALDGIFLHYLVDELKPSLIGAKIDKINQPEKDEIILTLRTGGENKKFLISASSKHPRFHFTKEPKANPLKAPMFLMVLRKYLSSGKIVDVIQYQNDRIITLYIEAMDELGFNSLYKLVIEIMGRHSNITLIRDRDNKIMECIKHISSDVNSYRVLFPGVTYVFPPDSNKLNPFNFNKDELVQIYSEKSIELDKNMFFNLFTGISKLLSSEMFDVYSKNTGDNSIEKISDFTINYFKNLESQIKFLLFKDNEEFKDFYITSIKNYMNLNCEEFQDPSELLELFFKGKDKQDRIKSKSSGLQKIINTNIERCNKKLSILTSTLNECKKKDSYKIKGDLLTAYIYSIKKGDNSIKLLNFYNENEEEYLDIDLDTNKTPSENIQYYYKKYNKLKKSEENALEQLSKNDEELEYLKSVLSNLENSEQYSDIDDIKKELIETGYIRFKKSPKDKKDKATKPLHFISSDGIDIFVGKNNIQNDYLTLKFAHKEDTWLHTKDIPGSHVIIKGGNIPDSTLVEAANLAAYYSKGKLSSNIPIDYTKVKYVKKPNSAKPGMVIYTNNKTIYVNPIEPNLIRK</sequence>
<evidence type="ECO:0000256" key="4">
    <source>
        <dbReference type="ARBA" id="ARBA00022917"/>
    </source>
</evidence>
<keyword evidence="8" id="KW-1185">Reference proteome</keyword>
<dbReference type="Pfam" id="PF05670">
    <property type="entry name" value="NFACT-R_1"/>
    <property type="match status" value="1"/>
</dbReference>
<evidence type="ECO:0000313" key="8">
    <source>
        <dbReference type="Proteomes" id="UP000623681"/>
    </source>
</evidence>
<evidence type="ECO:0000259" key="6">
    <source>
        <dbReference type="Pfam" id="PF05670"/>
    </source>
</evidence>
<dbReference type="PANTHER" id="PTHR15239:SF6">
    <property type="entry name" value="RIBOSOME QUALITY CONTROL COMPLEX SUBUNIT NEMF"/>
    <property type="match status" value="1"/>
</dbReference>
<dbReference type="AlphaFoldDB" id="A0A937FEX2"/>
<comment type="function">
    <text evidence="5">Key component of the ribosome quality control system (RQC), a ribosome-associated complex that mediates the extraction of incompletely synthesized nascent chains from stalled ribosomes and their subsequent degradation. RqcH recruits Ala-charged tRNA, and with RqcP directs the elongation of stalled nascent chains on 50S ribosomal subunits, leading to non-templated C-terminal alanine extensions (Ala tail). The Ala tail promotes nascent chain degradation. May add between 1 and at least 8 Ala residues. Binds to stalled 50S ribosomal subunits.</text>
</comment>
<feature type="domain" description="NFACT RNA-binding" evidence="6">
    <location>
        <begin position="455"/>
        <end position="551"/>
    </location>
</feature>
<dbReference type="GO" id="GO:0072344">
    <property type="term" value="P:rescue of stalled ribosome"/>
    <property type="evidence" value="ECO:0007669"/>
    <property type="project" value="UniProtKB-UniRule"/>
</dbReference>